<evidence type="ECO:0000256" key="5">
    <source>
        <dbReference type="ARBA" id="ARBA00022516"/>
    </source>
</evidence>
<evidence type="ECO:0000256" key="7">
    <source>
        <dbReference type="ARBA" id="ARBA00022679"/>
    </source>
</evidence>
<dbReference type="SUPFAM" id="SSF53901">
    <property type="entry name" value="Thiolase-like"/>
    <property type="match status" value="2"/>
</dbReference>
<dbReference type="Pfam" id="PF00109">
    <property type="entry name" value="ketoacyl-synt"/>
    <property type="match status" value="1"/>
</dbReference>
<gene>
    <name evidence="21" type="ORF">CNEB1095_LOCUS1085</name>
</gene>
<dbReference type="PANTHER" id="PTHR11712">
    <property type="entry name" value="POLYKETIDE SYNTHASE-RELATED"/>
    <property type="match status" value="1"/>
</dbReference>
<evidence type="ECO:0000256" key="17">
    <source>
        <dbReference type="PIRSR" id="PIRSR000447-1"/>
    </source>
</evidence>
<keyword evidence="13 16" id="KW-0275">Fatty acid biosynthesis</keyword>
<comment type="subcellular location">
    <subcellularLocation>
        <location evidence="1">Cell inner membrane</location>
    </subcellularLocation>
</comment>
<keyword evidence="11" id="KW-0443">Lipid metabolism</keyword>
<dbReference type="NCBIfam" id="TIGR03150">
    <property type="entry name" value="fabF"/>
    <property type="match status" value="1"/>
</dbReference>
<evidence type="ECO:0000256" key="4">
    <source>
        <dbReference type="ARBA" id="ARBA00022475"/>
    </source>
</evidence>
<keyword evidence="14" id="KW-0012">Acyltransferase</keyword>
<protein>
    <recommendedName>
        <fullName evidence="16">3-oxoacyl-[acyl-carrier-protein] synthase</fullName>
    </recommendedName>
</protein>
<evidence type="ECO:0000256" key="9">
    <source>
        <dbReference type="ARBA" id="ARBA00022832"/>
    </source>
</evidence>
<evidence type="ECO:0000256" key="19">
    <source>
        <dbReference type="SAM" id="SignalP"/>
    </source>
</evidence>
<keyword evidence="12" id="KW-0472">Membrane</keyword>
<dbReference type="Pfam" id="PF02801">
    <property type="entry name" value="Ketoacyl-synt_C"/>
    <property type="match status" value="1"/>
</dbReference>
<keyword evidence="5 16" id="KW-0444">Lipid biosynthesis</keyword>
<evidence type="ECO:0000256" key="11">
    <source>
        <dbReference type="ARBA" id="ARBA00023098"/>
    </source>
</evidence>
<accession>A0A7S0STP5</accession>
<keyword evidence="10" id="KW-1133">Transmembrane helix</keyword>
<dbReference type="InterPro" id="IPR014030">
    <property type="entry name" value="Ketoacyl_synth_N"/>
</dbReference>
<dbReference type="GO" id="GO:0004315">
    <property type="term" value="F:3-oxoacyl-[acyl-carrier-protein] synthase activity"/>
    <property type="evidence" value="ECO:0007669"/>
    <property type="project" value="InterPro"/>
</dbReference>
<dbReference type="AlphaFoldDB" id="A0A7S0STP5"/>
<evidence type="ECO:0000256" key="14">
    <source>
        <dbReference type="ARBA" id="ARBA00023315"/>
    </source>
</evidence>
<keyword evidence="4" id="KW-1003">Cell membrane</keyword>
<keyword evidence="7 16" id="KW-0808">Transferase</keyword>
<name>A0A7S0STP5_9STRA</name>
<evidence type="ECO:0000256" key="1">
    <source>
        <dbReference type="ARBA" id="ARBA00004533"/>
    </source>
</evidence>
<evidence type="ECO:0000256" key="8">
    <source>
        <dbReference type="ARBA" id="ARBA00022692"/>
    </source>
</evidence>
<dbReference type="NCBIfam" id="NF005589">
    <property type="entry name" value="PRK07314.1"/>
    <property type="match status" value="1"/>
</dbReference>
<dbReference type="InterPro" id="IPR016039">
    <property type="entry name" value="Thiolase-like"/>
</dbReference>
<evidence type="ECO:0000256" key="15">
    <source>
        <dbReference type="ARBA" id="ARBA00037576"/>
    </source>
</evidence>
<organism evidence="21">
    <name type="scientific">Chromulina nebulosa</name>
    <dbReference type="NCBI Taxonomy" id="96789"/>
    <lineage>
        <taxon>Eukaryota</taxon>
        <taxon>Sar</taxon>
        <taxon>Stramenopiles</taxon>
        <taxon>Ochrophyta</taxon>
        <taxon>Chrysophyceae</taxon>
        <taxon>Chromulinales</taxon>
        <taxon>Chromulinaceae</taxon>
        <taxon>Chromulina</taxon>
    </lineage>
</organism>
<evidence type="ECO:0000256" key="6">
    <source>
        <dbReference type="ARBA" id="ARBA00022519"/>
    </source>
</evidence>
<keyword evidence="3" id="KW-0536">Nodulation</keyword>
<reference evidence="21" key="1">
    <citation type="submission" date="2021-01" db="EMBL/GenBank/DDBJ databases">
        <authorList>
            <person name="Corre E."/>
            <person name="Pelletier E."/>
            <person name="Niang G."/>
            <person name="Scheremetjew M."/>
            <person name="Finn R."/>
            <person name="Kale V."/>
            <person name="Holt S."/>
            <person name="Cochrane G."/>
            <person name="Meng A."/>
            <person name="Brown T."/>
            <person name="Cohen L."/>
        </authorList>
    </citation>
    <scope>NUCLEOTIDE SEQUENCE</scope>
    <source>
        <strain evidence="21">UTEXLB2642</strain>
    </source>
</reference>
<dbReference type="PROSITE" id="PS00606">
    <property type="entry name" value="KS3_1"/>
    <property type="match status" value="1"/>
</dbReference>
<evidence type="ECO:0000256" key="18">
    <source>
        <dbReference type="RuleBase" id="RU003694"/>
    </source>
</evidence>
<dbReference type="PANTHER" id="PTHR11712:SF352">
    <property type="entry name" value="3-OXOACYL-[ACYL-CARRIER-PROTEIN] SYNTHASE"/>
    <property type="match status" value="1"/>
</dbReference>
<evidence type="ECO:0000256" key="3">
    <source>
        <dbReference type="ARBA" id="ARBA00022458"/>
    </source>
</evidence>
<dbReference type="GO" id="GO:0005886">
    <property type="term" value="C:plasma membrane"/>
    <property type="evidence" value="ECO:0007669"/>
    <property type="project" value="UniProtKB-SubCell"/>
</dbReference>
<dbReference type="GO" id="GO:0006633">
    <property type="term" value="P:fatty acid biosynthetic process"/>
    <property type="evidence" value="ECO:0007669"/>
    <property type="project" value="UniProtKB-KW"/>
</dbReference>
<keyword evidence="9" id="KW-0276">Fatty acid metabolism</keyword>
<evidence type="ECO:0000256" key="10">
    <source>
        <dbReference type="ARBA" id="ARBA00022989"/>
    </source>
</evidence>
<evidence type="ECO:0000256" key="13">
    <source>
        <dbReference type="ARBA" id="ARBA00023160"/>
    </source>
</evidence>
<feature type="chain" id="PRO_5031159973" description="3-oxoacyl-[acyl-carrier-protein] synthase" evidence="19">
    <location>
        <begin position="18"/>
        <end position="459"/>
    </location>
</feature>
<comment type="function">
    <text evidence="15">Proposed to synthesize NOD factor fatty acyl chain. Involved in the synthesis of a highly unsaturated fatty acid moiety, which forms part of a lipo-oligosaccharide that is responsible for host specificity.</text>
</comment>
<dbReference type="InterPro" id="IPR020841">
    <property type="entry name" value="PKS_Beta-ketoAc_synthase_dom"/>
</dbReference>
<dbReference type="InterPro" id="IPR017568">
    <property type="entry name" value="3-oxoacyl-ACP_synth-2"/>
</dbReference>
<dbReference type="CDD" id="cd00834">
    <property type="entry name" value="KAS_I_II"/>
    <property type="match status" value="1"/>
</dbReference>
<keyword evidence="19" id="KW-0732">Signal</keyword>
<comment type="similarity">
    <text evidence="2 16 18">Belongs to the thiolase-like superfamily. Beta-ketoacyl-ACP synthases family.</text>
</comment>
<keyword evidence="6" id="KW-0997">Cell inner membrane</keyword>
<evidence type="ECO:0000256" key="16">
    <source>
        <dbReference type="PIRNR" id="PIRNR000447"/>
    </source>
</evidence>
<dbReference type="PROSITE" id="PS52004">
    <property type="entry name" value="KS3_2"/>
    <property type="match status" value="1"/>
</dbReference>
<evidence type="ECO:0000313" key="21">
    <source>
        <dbReference type="EMBL" id="CAD8714912.1"/>
    </source>
</evidence>
<dbReference type="PIRSF" id="PIRSF000447">
    <property type="entry name" value="KAS_II"/>
    <property type="match status" value="1"/>
</dbReference>
<evidence type="ECO:0000256" key="12">
    <source>
        <dbReference type="ARBA" id="ARBA00023136"/>
    </source>
</evidence>
<dbReference type="FunFam" id="3.40.47.10:FF:000018">
    <property type="entry name" value="3-oxoacyl-[acyl-carrier-protein] synthase 2"/>
    <property type="match status" value="1"/>
</dbReference>
<feature type="domain" description="Ketosynthase family 3 (KS3)" evidence="20">
    <location>
        <begin position="38"/>
        <end position="457"/>
    </location>
</feature>
<feature type="active site" description="For beta-ketoacyl synthase activity" evidence="17">
    <location>
        <position position="203"/>
    </location>
</feature>
<dbReference type="EMBL" id="HBFD01001677">
    <property type="protein sequence ID" value="CAD8714912.1"/>
    <property type="molecule type" value="Transcribed_RNA"/>
</dbReference>
<dbReference type="Gene3D" id="3.40.47.10">
    <property type="match status" value="1"/>
</dbReference>
<evidence type="ECO:0000256" key="2">
    <source>
        <dbReference type="ARBA" id="ARBA00008467"/>
    </source>
</evidence>
<dbReference type="InterPro" id="IPR018201">
    <property type="entry name" value="Ketoacyl_synth_AS"/>
</dbReference>
<proteinExistence type="inferred from homology"/>
<sequence length="459" mass="48375">MISTIFIFISYICMIESFYTTSNRVMTISTAISMSSSKKKIVITGLGSVTPVGIGAEATYQALIAGKSGIVRLPSWADEFPSKSAGLINFDPKANGLKGKTINRNGRYTHFALVAAKEAIADAKLDLDKIDKNRFGCIIGSGIGGVEWFENMCNGFTAAKGGYNGLRAVDPFLIPALIANTASGMVAIQHGAKGPNYCVTTACASGTHSIGSALKHLRDGEADIMIAGGSEAALTPLCYAGFCALTAMTTKYEDSPEKASRPFDKERSGFVMSEGCGVLILETEEHALARGAKIYCELAGYGASCDANHITAPAPDGDGLKRCFQECIKDGSVAIEDVGYINAHGTSTQLNDKIETLAIKSVFGEQAYKMKISSIKSMIGHSLGAAGAIEAVVCAQILDQGIVPPTINLDNPDIEAGCDLDYVPNVAHHYAKADIPKVVISDNLGFGGHNAALAFKRYP</sequence>
<feature type="signal peptide" evidence="19">
    <location>
        <begin position="1"/>
        <end position="17"/>
    </location>
</feature>
<keyword evidence="8" id="KW-0812">Transmembrane</keyword>
<dbReference type="InterPro" id="IPR014031">
    <property type="entry name" value="Ketoacyl_synth_C"/>
</dbReference>
<evidence type="ECO:0000259" key="20">
    <source>
        <dbReference type="PROSITE" id="PS52004"/>
    </source>
</evidence>
<dbReference type="InterPro" id="IPR000794">
    <property type="entry name" value="Beta-ketoacyl_synthase"/>
</dbReference>
<dbReference type="SMART" id="SM00825">
    <property type="entry name" value="PKS_KS"/>
    <property type="match status" value="1"/>
</dbReference>